<dbReference type="InterPro" id="IPR045337">
    <property type="entry name" value="MmgE_PrpD_C"/>
</dbReference>
<dbReference type="AlphaFoldDB" id="A0A1W1Z5L0"/>
<dbReference type="OrthoDB" id="9797528at2"/>
<dbReference type="InterPro" id="IPR005656">
    <property type="entry name" value="MmgE_PrpD"/>
</dbReference>
<dbReference type="PANTHER" id="PTHR16943:SF8">
    <property type="entry name" value="2-METHYLCITRATE DEHYDRATASE"/>
    <property type="match status" value="1"/>
</dbReference>
<dbReference type="Gene3D" id="1.10.4100.10">
    <property type="entry name" value="2-methylcitrate dehydratase PrpD"/>
    <property type="match status" value="1"/>
</dbReference>
<dbReference type="SUPFAM" id="SSF103378">
    <property type="entry name" value="2-methylcitrate dehydratase PrpD"/>
    <property type="match status" value="1"/>
</dbReference>
<protein>
    <submittedName>
        <fullName evidence="4">2-methylcitrate dehydratase PrpD</fullName>
    </submittedName>
</protein>
<reference evidence="4 5" key="1">
    <citation type="submission" date="2017-04" db="EMBL/GenBank/DDBJ databases">
        <authorList>
            <person name="Afonso C.L."/>
            <person name="Miller P.J."/>
            <person name="Scott M.A."/>
            <person name="Spackman E."/>
            <person name="Goraichik I."/>
            <person name="Dimitrov K.M."/>
            <person name="Suarez D.L."/>
            <person name="Swayne D.E."/>
        </authorList>
    </citation>
    <scope>NUCLEOTIDE SEQUENCE [LARGE SCALE GENOMIC DNA]</scope>
    <source>
        <strain evidence="4 5">VK13</strain>
    </source>
</reference>
<accession>A0A1W1Z5L0</accession>
<proteinExistence type="inferred from homology"/>
<feature type="domain" description="MmgE/PrpD N-terminal" evidence="2">
    <location>
        <begin position="48"/>
        <end position="287"/>
    </location>
</feature>
<gene>
    <name evidence="4" type="ORF">SAMN06296008_104129</name>
</gene>
<dbReference type="GO" id="GO:0016829">
    <property type="term" value="F:lyase activity"/>
    <property type="evidence" value="ECO:0007669"/>
    <property type="project" value="InterPro"/>
</dbReference>
<dbReference type="Proteomes" id="UP000192708">
    <property type="component" value="Unassembled WGS sequence"/>
</dbReference>
<evidence type="ECO:0000256" key="1">
    <source>
        <dbReference type="ARBA" id="ARBA00006174"/>
    </source>
</evidence>
<dbReference type="RefSeq" id="WP_084283094.1">
    <property type="nucleotide sequence ID" value="NZ_FWXJ01000004.1"/>
</dbReference>
<name>A0A1W1Z5L0_9BURK</name>
<evidence type="ECO:0000259" key="3">
    <source>
        <dbReference type="Pfam" id="PF19305"/>
    </source>
</evidence>
<dbReference type="STRING" id="1938817.SAMN06296008_104129"/>
<dbReference type="InterPro" id="IPR036148">
    <property type="entry name" value="MmgE/PrpD_sf"/>
</dbReference>
<dbReference type="Pfam" id="PF03972">
    <property type="entry name" value="MmgE_PrpD_N"/>
    <property type="match status" value="1"/>
</dbReference>
<dbReference type="PANTHER" id="PTHR16943">
    <property type="entry name" value="2-METHYLCITRATE DEHYDRATASE-RELATED"/>
    <property type="match status" value="1"/>
</dbReference>
<dbReference type="InterPro" id="IPR045336">
    <property type="entry name" value="MmgE_PrpD_N"/>
</dbReference>
<comment type="similarity">
    <text evidence="1">Belongs to the PrpD family.</text>
</comment>
<dbReference type="InterPro" id="IPR042183">
    <property type="entry name" value="MmgE/PrpD_sf_1"/>
</dbReference>
<feature type="domain" description="MmgE/PrpD C-terminal" evidence="3">
    <location>
        <begin position="307"/>
        <end position="470"/>
    </location>
</feature>
<sequence length="486" mass="53033">MNNTNISNKRNFLKISSSLLGSSLLAPWESFGQEKKADLGASQDATKRIAQYALSVRYDDLPEKIVNECLRAFVNFAGVTTGSCRHEAVDISIKSLAPVSKSNQATILGRKERFDILNAAFINGVSSHVFDFDDTHLVTNVHAAGPIASALLAYAEYRPVSGREFLTSFYLGIEMSIRLSNALHPGHAGVGWHVSGTTPTIGAAVAVGRLMGLTEQQMMWAIGLAASQPVGFRESFGSMNKSFNPGRAASSGLFSALLAKNNFTSSNQTIESRIGWANSLSLTRDYQEMLGDLGVRFETALDTYKPFACGIVIHPAIDAAIQLRNEYRLQPEQIKSILYKGNPMVLELTGKKTPQTGLEGKFSVYHSVAVALLNGKAGEKEYSDQIVLDPKTIAIRNKIEVAVDANIPKKSGDMTITLNDGRVLHQFIENAVGSVEKPMTNAQLNEKFHDLVDEVMPRKNTNQLLDASWKIHTMANVGKFPRLSVV</sequence>
<dbReference type="InterPro" id="IPR042188">
    <property type="entry name" value="MmgE/PrpD_sf_2"/>
</dbReference>
<keyword evidence="5" id="KW-1185">Reference proteome</keyword>
<dbReference type="Gene3D" id="3.30.1330.120">
    <property type="entry name" value="2-methylcitrate dehydratase PrpD"/>
    <property type="match status" value="1"/>
</dbReference>
<evidence type="ECO:0000313" key="5">
    <source>
        <dbReference type="Proteomes" id="UP000192708"/>
    </source>
</evidence>
<evidence type="ECO:0000259" key="2">
    <source>
        <dbReference type="Pfam" id="PF03972"/>
    </source>
</evidence>
<evidence type="ECO:0000313" key="4">
    <source>
        <dbReference type="EMBL" id="SMC43715.1"/>
    </source>
</evidence>
<organism evidence="4 5">
    <name type="scientific">Polynucleobacter kasalickyi</name>
    <dbReference type="NCBI Taxonomy" id="1938817"/>
    <lineage>
        <taxon>Bacteria</taxon>
        <taxon>Pseudomonadati</taxon>
        <taxon>Pseudomonadota</taxon>
        <taxon>Betaproteobacteria</taxon>
        <taxon>Burkholderiales</taxon>
        <taxon>Burkholderiaceae</taxon>
        <taxon>Polynucleobacter</taxon>
    </lineage>
</organism>
<dbReference type="Pfam" id="PF19305">
    <property type="entry name" value="MmgE_PrpD_C"/>
    <property type="match status" value="1"/>
</dbReference>
<dbReference type="EMBL" id="FWXJ01000004">
    <property type="protein sequence ID" value="SMC43715.1"/>
    <property type="molecule type" value="Genomic_DNA"/>
</dbReference>